<feature type="transmembrane region" description="Helical" evidence="8">
    <location>
        <begin position="406"/>
        <end position="425"/>
    </location>
</feature>
<dbReference type="Proteomes" id="UP000460135">
    <property type="component" value="Unassembled WGS sequence"/>
</dbReference>
<dbReference type="GO" id="GO:0000155">
    <property type="term" value="F:phosphorelay sensor kinase activity"/>
    <property type="evidence" value="ECO:0007669"/>
    <property type="project" value="InterPro"/>
</dbReference>
<evidence type="ECO:0000256" key="8">
    <source>
        <dbReference type="SAM" id="Phobius"/>
    </source>
</evidence>
<dbReference type="SUPFAM" id="SSF47384">
    <property type="entry name" value="Homodimeric domain of signal transducing histidine kinase"/>
    <property type="match status" value="1"/>
</dbReference>
<evidence type="ECO:0000313" key="11">
    <source>
        <dbReference type="Proteomes" id="UP000460135"/>
    </source>
</evidence>
<dbReference type="PRINTS" id="PR00344">
    <property type="entry name" value="BCTRLSENSOR"/>
</dbReference>
<dbReference type="Pfam" id="PF00512">
    <property type="entry name" value="HisKA"/>
    <property type="match status" value="1"/>
</dbReference>
<dbReference type="PANTHER" id="PTHR43711">
    <property type="entry name" value="TWO-COMPONENT HISTIDINE KINASE"/>
    <property type="match status" value="1"/>
</dbReference>
<comment type="caution">
    <text evidence="10">The sequence shown here is derived from an EMBL/GenBank/DDBJ whole genome shotgun (WGS) entry which is preliminary data.</text>
</comment>
<dbReference type="InterPro" id="IPR036097">
    <property type="entry name" value="HisK_dim/P_sf"/>
</dbReference>
<dbReference type="SMART" id="SM00388">
    <property type="entry name" value="HisKA"/>
    <property type="match status" value="1"/>
</dbReference>
<keyword evidence="8" id="KW-0812">Transmembrane</keyword>
<keyword evidence="8" id="KW-0472">Membrane</keyword>
<dbReference type="PROSITE" id="PS50109">
    <property type="entry name" value="HIS_KIN"/>
    <property type="match status" value="1"/>
</dbReference>
<dbReference type="EC" id="2.7.13.3" evidence="2"/>
<dbReference type="InterPro" id="IPR003594">
    <property type="entry name" value="HATPase_dom"/>
</dbReference>
<feature type="coiled-coil region" evidence="7">
    <location>
        <begin position="378"/>
        <end position="450"/>
    </location>
</feature>
<dbReference type="SUPFAM" id="SSF55874">
    <property type="entry name" value="ATPase domain of HSP90 chaperone/DNA topoisomerase II/histidine kinase"/>
    <property type="match status" value="1"/>
</dbReference>
<dbReference type="InterPro" id="IPR005467">
    <property type="entry name" value="His_kinase_dom"/>
</dbReference>
<evidence type="ECO:0000259" key="9">
    <source>
        <dbReference type="PROSITE" id="PS50109"/>
    </source>
</evidence>
<dbReference type="InterPro" id="IPR003661">
    <property type="entry name" value="HisK_dim/P_dom"/>
</dbReference>
<evidence type="ECO:0000256" key="6">
    <source>
        <dbReference type="ARBA" id="ARBA00023012"/>
    </source>
</evidence>
<accession>A0A6N3V608</accession>
<dbReference type="Gene3D" id="1.10.287.130">
    <property type="match status" value="1"/>
</dbReference>
<evidence type="ECO:0000256" key="4">
    <source>
        <dbReference type="ARBA" id="ARBA00022679"/>
    </source>
</evidence>
<dbReference type="InterPro" id="IPR004358">
    <property type="entry name" value="Sig_transdc_His_kin-like_C"/>
</dbReference>
<dbReference type="SUPFAM" id="SSF48452">
    <property type="entry name" value="TPR-like"/>
    <property type="match status" value="1"/>
</dbReference>
<reference evidence="10 11" key="1">
    <citation type="journal article" date="2019" name="Nat. Med.">
        <title>A library of human gut bacterial isolates paired with longitudinal multiomics data enables mechanistic microbiome research.</title>
        <authorList>
            <person name="Poyet M."/>
            <person name="Groussin M."/>
            <person name="Gibbons S.M."/>
            <person name="Avila-Pacheco J."/>
            <person name="Jiang X."/>
            <person name="Kearney S.M."/>
            <person name="Perrotta A.R."/>
            <person name="Berdy B."/>
            <person name="Zhao S."/>
            <person name="Lieberman T.D."/>
            <person name="Swanson P.K."/>
            <person name="Smith M."/>
            <person name="Roesemann S."/>
            <person name="Alexander J.E."/>
            <person name="Rich S.A."/>
            <person name="Livny J."/>
            <person name="Vlamakis H."/>
            <person name="Clish C."/>
            <person name="Bullock K."/>
            <person name="Deik A."/>
            <person name="Scott J."/>
            <person name="Pierce K.A."/>
            <person name="Xavier R.J."/>
            <person name="Alm E.J."/>
        </authorList>
    </citation>
    <scope>NUCLEOTIDE SEQUENCE [LARGE SCALE GENOMIC DNA]</scope>
    <source>
        <strain evidence="10 11">BIOML-A183</strain>
    </source>
</reference>
<dbReference type="InterPro" id="IPR019734">
    <property type="entry name" value="TPR_rpt"/>
</dbReference>
<gene>
    <name evidence="10" type="ORF">F3F51_21170</name>
</gene>
<evidence type="ECO:0000256" key="3">
    <source>
        <dbReference type="ARBA" id="ARBA00022553"/>
    </source>
</evidence>
<keyword evidence="4" id="KW-0808">Transferase</keyword>
<dbReference type="Gene3D" id="3.30.565.10">
    <property type="entry name" value="Histidine kinase-like ATPase, C-terminal domain"/>
    <property type="match status" value="1"/>
</dbReference>
<evidence type="ECO:0000256" key="2">
    <source>
        <dbReference type="ARBA" id="ARBA00012438"/>
    </source>
</evidence>
<evidence type="ECO:0000256" key="1">
    <source>
        <dbReference type="ARBA" id="ARBA00000085"/>
    </source>
</evidence>
<protein>
    <recommendedName>
        <fullName evidence="2">histidine kinase</fullName>
        <ecNumber evidence="2">2.7.13.3</ecNumber>
    </recommendedName>
</protein>
<evidence type="ECO:0000256" key="5">
    <source>
        <dbReference type="ARBA" id="ARBA00022777"/>
    </source>
</evidence>
<keyword evidence="7" id="KW-0175">Coiled coil</keyword>
<dbReference type="InterPro" id="IPR036890">
    <property type="entry name" value="HATPase_C_sf"/>
</dbReference>
<sequence length="668" mass="77512">MRHLLLIIFIIIPSLCFTINASQHPSDSLIHLLKSTNSSPQKIQICRNLADIYLDAPEAKMYLLQMYHEALKINNKEYALNALDDIIAEEVNILNKDSLSKYINCIKKIVSPEEFQSLLPQYHMRIFEAQSFSDQKDEAIEKELDLMNSKENTSNIYKEIATTYTVGTSFYANQKHKEASPYLEKSLKLAESLPANVKSKYQKRIMWKLSMAYAKSDRRREAVQLIKELINMVEQEYKRDYQKQRPFYNIGSYRMQYYSFLISNLDILTPEEENYYWKRILQIGKNLTNDFDKYNYYLCANNYYTNSRTHKDLSKAIAANDTLIKFARTLAPQNLPGLLNTISQLYEKQKDYPNALKYYKNSHYIQDSLSTNDARQQLNELQVKYDVNTLNNEKAELEIKNKKTQIISLSTLLIIVIGVCSYLYFSLKREKKMKAELKVLNRKAQESEKMKQAFINSICHEIRTPLNAIVGFSDLIMNEDIDEETRREFPAEIQKSTQLLTGLVNSMLEVANLDVSEDKLPCEPVDIRNMCMQEMEKISPKPRIKYQLDITEDTLFIPTNAQYLTMVIEHLLNNANKFTEEGFIALGYKVNLSKNQICISVTDSGCGIPKEKQEEVFNRFSKLDTFVPGNGLGLYLCRLIVKRLDGEIKIDPEYTDGTRVVVNLPMNE</sequence>
<dbReference type="PANTHER" id="PTHR43711:SF26">
    <property type="entry name" value="SENSOR HISTIDINE KINASE RCSC"/>
    <property type="match status" value="1"/>
</dbReference>
<dbReference type="EMBL" id="VWLX01000018">
    <property type="protein sequence ID" value="KAA3801616.1"/>
    <property type="molecule type" value="Genomic_DNA"/>
</dbReference>
<dbReference type="Pfam" id="PF02518">
    <property type="entry name" value="HATPase_c"/>
    <property type="match status" value="1"/>
</dbReference>
<keyword evidence="8" id="KW-1133">Transmembrane helix</keyword>
<keyword evidence="6" id="KW-0902">Two-component regulatory system</keyword>
<keyword evidence="5 10" id="KW-0418">Kinase</keyword>
<evidence type="ECO:0000256" key="7">
    <source>
        <dbReference type="SAM" id="Coils"/>
    </source>
</evidence>
<dbReference type="SMART" id="SM00028">
    <property type="entry name" value="TPR"/>
    <property type="match status" value="2"/>
</dbReference>
<evidence type="ECO:0000313" key="10">
    <source>
        <dbReference type="EMBL" id="KAA3801616.1"/>
    </source>
</evidence>
<dbReference type="CDD" id="cd00082">
    <property type="entry name" value="HisKA"/>
    <property type="match status" value="1"/>
</dbReference>
<proteinExistence type="predicted"/>
<feature type="domain" description="Histidine kinase" evidence="9">
    <location>
        <begin position="457"/>
        <end position="668"/>
    </location>
</feature>
<dbReference type="AlphaFoldDB" id="A0A6N3V608"/>
<dbReference type="Gene3D" id="1.25.40.10">
    <property type="entry name" value="Tetratricopeptide repeat domain"/>
    <property type="match status" value="1"/>
</dbReference>
<organism evidence="10 11">
    <name type="scientific">Bacteroides ovatus</name>
    <dbReference type="NCBI Taxonomy" id="28116"/>
    <lineage>
        <taxon>Bacteria</taxon>
        <taxon>Pseudomonadati</taxon>
        <taxon>Bacteroidota</taxon>
        <taxon>Bacteroidia</taxon>
        <taxon>Bacteroidales</taxon>
        <taxon>Bacteroidaceae</taxon>
        <taxon>Bacteroides</taxon>
    </lineage>
</organism>
<dbReference type="InterPro" id="IPR011990">
    <property type="entry name" value="TPR-like_helical_dom_sf"/>
</dbReference>
<dbReference type="SMART" id="SM00387">
    <property type="entry name" value="HATPase_c"/>
    <property type="match status" value="1"/>
</dbReference>
<comment type="catalytic activity">
    <reaction evidence="1">
        <text>ATP + protein L-histidine = ADP + protein N-phospho-L-histidine.</text>
        <dbReference type="EC" id="2.7.13.3"/>
    </reaction>
</comment>
<keyword evidence="3" id="KW-0597">Phosphoprotein</keyword>
<name>A0A6N3V608_BACOV</name>
<dbReference type="InterPro" id="IPR050736">
    <property type="entry name" value="Sensor_HK_Regulatory"/>
</dbReference>